<dbReference type="RefSeq" id="WP_188380143.1">
    <property type="nucleotide sequence ID" value="NZ_BMDI01000001.1"/>
</dbReference>
<reference evidence="2" key="1">
    <citation type="journal article" date="2019" name="Int. J. Syst. Evol. Microbiol.">
        <title>The Global Catalogue of Microorganisms (GCM) 10K type strain sequencing project: providing services to taxonomists for standard genome sequencing and annotation.</title>
        <authorList>
            <consortium name="The Broad Institute Genomics Platform"/>
            <consortium name="The Broad Institute Genome Sequencing Center for Infectious Disease"/>
            <person name="Wu L."/>
            <person name="Ma J."/>
        </authorList>
    </citation>
    <scope>NUCLEOTIDE SEQUENCE [LARGE SCALE GENOMIC DNA]</scope>
    <source>
        <strain evidence="2">CCM 2767</strain>
    </source>
</reference>
<dbReference type="Proteomes" id="UP000642180">
    <property type="component" value="Unassembled WGS sequence"/>
</dbReference>
<name>A0A8J3F041_9BURK</name>
<sequence length="381" mass="44348">MNTTPKKKNQHFVPQFYFRYFNEKKKHICSYLISKKRIIENCSIADQASKSYFYGDGEVEDEVCEVENVLKKNIDYALELRRVDKKVERGVIQCIQYQDARTSKKRNQTQTVWKTLEAYFDISEKVKNIEEAKNWKKENSLENFDADDKRWQWHSMVLAFESGWAMEDLECILLRNSSQLPFVFSDAPAVFINPCMRDFPKHPTTGALSAGLIVVFPISPDLCFIYYDSSIYKLKSSYGKMFDRKNSVLTISEGDVLTINTLQFINAASCIYSADAAALLKFETLDRGDNSEAFECAIDTVKDTETDFKLMFHGVLPEARGFPDIPFFNFTKALRYIPVRPKALKKYKERNIKRLDRFKDKNFRDKFAAANQDEKMSLLRI</sequence>
<evidence type="ECO:0008006" key="3">
    <source>
        <dbReference type="Google" id="ProtNLM"/>
    </source>
</evidence>
<evidence type="ECO:0000313" key="2">
    <source>
        <dbReference type="Proteomes" id="UP000642180"/>
    </source>
</evidence>
<comment type="caution">
    <text evidence="1">The sequence shown here is derived from an EMBL/GenBank/DDBJ whole genome shotgun (WGS) entry which is preliminary data.</text>
</comment>
<dbReference type="Pfam" id="PF14022">
    <property type="entry name" value="DUF4238"/>
    <property type="match status" value="1"/>
</dbReference>
<keyword evidence="2" id="KW-1185">Reference proteome</keyword>
<gene>
    <name evidence="1" type="ORF">GCM10008066_09790</name>
</gene>
<proteinExistence type="predicted"/>
<dbReference type="InterPro" id="IPR025332">
    <property type="entry name" value="DUF4238"/>
</dbReference>
<dbReference type="AlphaFoldDB" id="A0A8J3F041"/>
<evidence type="ECO:0000313" key="1">
    <source>
        <dbReference type="EMBL" id="GGI17600.1"/>
    </source>
</evidence>
<protein>
    <recommendedName>
        <fullName evidence="3">DUF4238 domain-containing protein</fullName>
    </recommendedName>
</protein>
<organism evidence="1 2">
    <name type="scientific">Oxalicibacterium faecigallinarum</name>
    <dbReference type="NCBI Taxonomy" id="573741"/>
    <lineage>
        <taxon>Bacteria</taxon>
        <taxon>Pseudomonadati</taxon>
        <taxon>Pseudomonadota</taxon>
        <taxon>Betaproteobacteria</taxon>
        <taxon>Burkholderiales</taxon>
        <taxon>Oxalobacteraceae</taxon>
        <taxon>Oxalicibacterium</taxon>
    </lineage>
</organism>
<dbReference type="EMBL" id="BMDI01000001">
    <property type="protein sequence ID" value="GGI17600.1"/>
    <property type="molecule type" value="Genomic_DNA"/>
</dbReference>
<accession>A0A8J3F041</accession>